<dbReference type="GO" id="GO:0046872">
    <property type="term" value="F:metal ion binding"/>
    <property type="evidence" value="ECO:0007669"/>
    <property type="project" value="UniProtKB-KW"/>
</dbReference>
<dbReference type="NCBIfam" id="TIGR00384">
    <property type="entry name" value="dhsB"/>
    <property type="match status" value="1"/>
</dbReference>
<evidence type="ECO:0000256" key="2">
    <source>
        <dbReference type="ARBA" id="ARBA00001966"/>
    </source>
</evidence>
<comment type="cofactor">
    <cofactor evidence="2">
        <name>[4Fe-4S] cluster</name>
        <dbReference type="ChEBI" id="CHEBI:49883"/>
    </cofactor>
</comment>
<dbReference type="PANTHER" id="PTHR11921:SF29">
    <property type="entry name" value="SUCCINATE DEHYDROGENASE [UBIQUINONE] IRON-SULFUR SUBUNIT, MITOCHONDRIAL"/>
    <property type="match status" value="1"/>
</dbReference>
<evidence type="ECO:0000256" key="8">
    <source>
        <dbReference type="ARBA" id="ARBA00022714"/>
    </source>
</evidence>
<dbReference type="PROSITE" id="PS00198">
    <property type="entry name" value="4FE4S_FER_1"/>
    <property type="match status" value="1"/>
</dbReference>
<dbReference type="InterPro" id="IPR050573">
    <property type="entry name" value="SDH/FRD_Iron-Sulfur"/>
</dbReference>
<dbReference type="InterPro" id="IPR017896">
    <property type="entry name" value="4Fe4S_Fe-S-bd"/>
</dbReference>
<dbReference type="InterPro" id="IPR017900">
    <property type="entry name" value="4Fe4S_Fe_S_CS"/>
</dbReference>
<dbReference type="Gene3D" id="3.10.20.30">
    <property type="match status" value="1"/>
</dbReference>
<dbReference type="InterPro" id="IPR001041">
    <property type="entry name" value="2Fe-2S_ferredoxin-type"/>
</dbReference>
<evidence type="ECO:0000256" key="6">
    <source>
        <dbReference type="ARBA" id="ARBA00022485"/>
    </source>
</evidence>
<dbReference type="GO" id="GO:0006099">
    <property type="term" value="P:tricarboxylic acid cycle"/>
    <property type="evidence" value="ECO:0007669"/>
    <property type="project" value="UniProtKB-KW"/>
</dbReference>
<accession>A0A062V554</accession>
<evidence type="ECO:0000256" key="12">
    <source>
        <dbReference type="ARBA" id="ARBA00023014"/>
    </source>
</evidence>
<dbReference type="InterPro" id="IPR009051">
    <property type="entry name" value="Helical_ferredxn"/>
</dbReference>
<proteinExistence type="inferred from homology"/>
<gene>
    <name evidence="17" type="ORF">ANME2D_00849</name>
</gene>
<dbReference type="GO" id="GO:0051538">
    <property type="term" value="F:3 iron, 4 sulfur cluster binding"/>
    <property type="evidence" value="ECO:0007669"/>
    <property type="project" value="UniProtKB-KW"/>
</dbReference>
<dbReference type="CDD" id="cd00207">
    <property type="entry name" value="fer2"/>
    <property type="match status" value="1"/>
</dbReference>
<evidence type="ECO:0000313" key="18">
    <source>
        <dbReference type="Proteomes" id="UP000027153"/>
    </source>
</evidence>
<evidence type="ECO:0000259" key="16">
    <source>
        <dbReference type="PROSITE" id="PS51379"/>
    </source>
</evidence>
<dbReference type="NCBIfam" id="NF004616">
    <property type="entry name" value="PRK05950.1"/>
    <property type="match status" value="1"/>
</dbReference>
<evidence type="ECO:0000256" key="11">
    <source>
        <dbReference type="ARBA" id="ARBA00023004"/>
    </source>
</evidence>
<dbReference type="InterPro" id="IPR006058">
    <property type="entry name" value="2Fe2S_fd_BS"/>
</dbReference>
<evidence type="ECO:0000256" key="14">
    <source>
        <dbReference type="ARBA" id="ARBA00034078"/>
    </source>
</evidence>
<protein>
    <recommendedName>
        <fullName evidence="5">succinate dehydrogenase</fullName>
        <ecNumber evidence="5">1.3.5.1</ecNumber>
    </recommendedName>
</protein>
<dbReference type="PROSITE" id="PS51085">
    <property type="entry name" value="2FE2S_FER_2"/>
    <property type="match status" value="1"/>
</dbReference>
<evidence type="ECO:0000259" key="15">
    <source>
        <dbReference type="PROSITE" id="PS51085"/>
    </source>
</evidence>
<evidence type="ECO:0000256" key="1">
    <source>
        <dbReference type="ARBA" id="ARBA00001927"/>
    </source>
</evidence>
<evidence type="ECO:0000256" key="13">
    <source>
        <dbReference type="ARBA" id="ARBA00023291"/>
    </source>
</evidence>
<dbReference type="SUPFAM" id="SSF54292">
    <property type="entry name" value="2Fe-2S ferredoxin-like"/>
    <property type="match status" value="1"/>
</dbReference>
<dbReference type="InterPro" id="IPR012675">
    <property type="entry name" value="Beta-grasp_dom_sf"/>
</dbReference>
<dbReference type="PROSITE" id="PS51379">
    <property type="entry name" value="4FE4S_FER_2"/>
    <property type="match status" value="1"/>
</dbReference>
<dbReference type="Gene3D" id="1.10.1060.10">
    <property type="entry name" value="Alpha-helical ferredoxin"/>
    <property type="match status" value="1"/>
</dbReference>
<keyword evidence="10" id="KW-0560">Oxidoreductase</keyword>
<dbReference type="PANTHER" id="PTHR11921">
    <property type="entry name" value="SUCCINATE DEHYDROGENASE IRON-SULFUR PROTEIN"/>
    <property type="match status" value="1"/>
</dbReference>
<dbReference type="AlphaFoldDB" id="A0A062V554"/>
<dbReference type="EC" id="1.3.5.1" evidence="5"/>
<dbReference type="Pfam" id="PF13085">
    <property type="entry name" value="Fer2_3"/>
    <property type="match status" value="1"/>
</dbReference>
<dbReference type="OrthoDB" id="144910at2157"/>
<dbReference type="FunFam" id="1.10.1060.10:FF:000003">
    <property type="entry name" value="Succinate dehydrogenase iron-sulfur subunit"/>
    <property type="match status" value="1"/>
</dbReference>
<evidence type="ECO:0000256" key="5">
    <source>
        <dbReference type="ARBA" id="ARBA00012792"/>
    </source>
</evidence>
<dbReference type="InterPro" id="IPR036010">
    <property type="entry name" value="2Fe-2S_ferredoxin-like_sf"/>
</dbReference>
<evidence type="ECO:0000256" key="7">
    <source>
        <dbReference type="ARBA" id="ARBA00022532"/>
    </source>
</evidence>
<dbReference type="GO" id="GO:0051537">
    <property type="term" value="F:2 iron, 2 sulfur cluster binding"/>
    <property type="evidence" value="ECO:0007669"/>
    <property type="project" value="UniProtKB-KW"/>
</dbReference>
<dbReference type="SUPFAM" id="SSF46548">
    <property type="entry name" value="alpha-helical ferredoxin"/>
    <property type="match status" value="1"/>
</dbReference>
<dbReference type="Proteomes" id="UP000027153">
    <property type="component" value="Unassembled WGS sequence"/>
</dbReference>
<dbReference type="PATRIC" id="fig|1392998.3.peg.1014"/>
<feature type="domain" description="2Fe-2S ferredoxin-type" evidence="15">
    <location>
        <begin position="8"/>
        <end position="96"/>
    </location>
</feature>
<dbReference type="InterPro" id="IPR004489">
    <property type="entry name" value="Succ_DH/fum_Rdtase_Fe-S"/>
</dbReference>
<name>A0A062V554_9EURY</name>
<evidence type="ECO:0000256" key="10">
    <source>
        <dbReference type="ARBA" id="ARBA00023002"/>
    </source>
</evidence>
<dbReference type="GO" id="GO:0008177">
    <property type="term" value="F:succinate dehydrogenase (quinone) activity"/>
    <property type="evidence" value="ECO:0007669"/>
    <property type="project" value="UniProtKB-EC"/>
</dbReference>
<sequence>MGNTINLKIFRLDPENARHEPYYQTYTVKTKPGMTVLEALFNVLDEQDGTLSFRYSCRWAICGSCAMTLNGKCRLACKTQISEYRGTLTIEPLPGLDIIKDLVVDLEPFFNNYRKIKPYLVPEGMPDKENIQMQEDVDLIEPHIKCILCAVCETSCPISWTSREKYIGPMALTKVYRFNRDTRDAGGKERLEVVRGEDGVWRCRTIFRCTEYCPKNIPITEAIQFLKRKSVFK</sequence>
<keyword evidence="6" id="KW-0004">4Fe-4S</keyword>
<reference evidence="17 18" key="1">
    <citation type="journal article" date="2013" name="Nature">
        <title>Anaerobic oxidation of methane coupled to nitrate reduction in a novel archaeal lineage.</title>
        <authorList>
            <person name="Haroon M.F."/>
            <person name="Hu S."/>
            <person name="Shi Y."/>
            <person name="Imelfort M."/>
            <person name="Keller J."/>
            <person name="Hugenholtz P."/>
            <person name="Yuan Z."/>
            <person name="Tyson G.W."/>
        </authorList>
    </citation>
    <scope>NUCLEOTIDE SEQUENCE [LARGE SCALE GENOMIC DNA]</scope>
    <source>
        <strain evidence="17 18">ANME-2d</strain>
    </source>
</reference>
<comment type="caution">
    <text evidence="17">The sequence shown here is derived from an EMBL/GenBank/DDBJ whole genome shotgun (WGS) entry which is preliminary data.</text>
</comment>
<comment type="cofactor">
    <cofactor evidence="14">
        <name>[2Fe-2S] cluster</name>
        <dbReference type="ChEBI" id="CHEBI:190135"/>
    </cofactor>
</comment>
<keyword evidence="9" id="KW-0479">Metal-binding</keyword>
<evidence type="ECO:0000256" key="4">
    <source>
        <dbReference type="ARBA" id="ARBA00009433"/>
    </source>
</evidence>
<dbReference type="InterPro" id="IPR025192">
    <property type="entry name" value="Succ_DH/fum_Rdtase_N"/>
</dbReference>
<keyword evidence="13" id="KW-0003">3Fe-4S</keyword>
<keyword evidence="7" id="KW-0816">Tricarboxylic acid cycle</keyword>
<dbReference type="PROSITE" id="PS00197">
    <property type="entry name" value="2FE2S_FER_1"/>
    <property type="match status" value="1"/>
</dbReference>
<dbReference type="Pfam" id="PF13183">
    <property type="entry name" value="Fer4_8"/>
    <property type="match status" value="1"/>
</dbReference>
<keyword evidence="18" id="KW-1185">Reference proteome</keyword>
<keyword evidence="11" id="KW-0408">Iron</keyword>
<feature type="domain" description="4Fe-4S ferredoxin-type" evidence="16">
    <location>
        <begin position="136"/>
        <end position="166"/>
    </location>
</feature>
<dbReference type="EMBL" id="JMIY01000002">
    <property type="protein sequence ID" value="KCZ72422.1"/>
    <property type="molecule type" value="Genomic_DNA"/>
</dbReference>
<evidence type="ECO:0000256" key="3">
    <source>
        <dbReference type="ARBA" id="ARBA00005163"/>
    </source>
</evidence>
<dbReference type="GO" id="GO:0051539">
    <property type="term" value="F:4 iron, 4 sulfur cluster binding"/>
    <property type="evidence" value="ECO:0007669"/>
    <property type="project" value="UniProtKB-KW"/>
</dbReference>
<keyword evidence="8" id="KW-0001">2Fe-2S</keyword>
<dbReference type="GO" id="GO:0009055">
    <property type="term" value="F:electron transfer activity"/>
    <property type="evidence" value="ECO:0007669"/>
    <property type="project" value="InterPro"/>
</dbReference>
<evidence type="ECO:0000256" key="9">
    <source>
        <dbReference type="ARBA" id="ARBA00022723"/>
    </source>
</evidence>
<dbReference type="RefSeq" id="WP_048089341.1">
    <property type="nucleotide sequence ID" value="NZ_JMIY01000002.1"/>
</dbReference>
<evidence type="ECO:0000313" key="17">
    <source>
        <dbReference type="EMBL" id="KCZ72422.1"/>
    </source>
</evidence>
<organism evidence="17 18">
    <name type="scientific">Candidatus Methanoperedens nitratireducens</name>
    <dbReference type="NCBI Taxonomy" id="1392998"/>
    <lineage>
        <taxon>Archaea</taxon>
        <taxon>Methanobacteriati</taxon>
        <taxon>Methanobacteriota</taxon>
        <taxon>Stenosarchaea group</taxon>
        <taxon>Methanomicrobia</taxon>
        <taxon>Methanosarcinales</taxon>
        <taxon>ANME-2 cluster</taxon>
        <taxon>Candidatus Methanoperedentaceae</taxon>
        <taxon>Candidatus Methanoperedens</taxon>
    </lineage>
</organism>
<comment type="cofactor">
    <cofactor evidence="1">
        <name>[3Fe-4S] cluster</name>
        <dbReference type="ChEBI" id="CHEBI:21137"/>
    </cofactor>
</comment>
<comment type="similarity">
    <text evidence="4">Belongs to the succinate dehydrogenase/fumarate reductase iron-sulfur protein family.</text>
</comment>
<keyword evidence="12" id="KW-0411">Iron-sulfur</keyword>
<dbReference type="GO" id="GO:0022904">
    <property type="term" value="P:respiratory electron transport chain"/>
    <property type="evidence" value="ECO:0007669"/>
    <property type="project" value="TreeGrafter"/>
</dbReference>
<comment type="pathway">
    <text evidence="3">Carbohydrate metabolism; tricarboxylic acid cycle.</text>
</comment>